<feature type="compositionally biased region" description="Polar residues" evidence="1">
    <location>
        <begin position="45"/>
        <end position="54"/>
    </location>
</feature>
<dbReference type="Proteomes" id="UP001150217">
    <property type="component" value="Unassembled WGS sequence"/>
</dbReference>
<evidence type="ECO:0000313" key="3">
    <source>
        <dbReference type="EMBL" id="KAJ4476550.1"/>
    </source>
</evidence>
<evidence type="ECO:0000256" key="1">
    <source>
        <dbReference type="SAM" id="MobiDB-lite"/>
    </source>
</evidence>
<accession>A0ABQ8V6G6</accession>
<sequence>MRFSIFPLVFLALISAALAAPFNAASINDLRIRGPSAHAPGTPKSFETSAQHSCPPSKKLSDSLKTKLSQLKTKIATLKGEVKEVTSSPRWKEKVDQLKRLKEEFGDWPRSGKGPPPQHDTTTIIVIDDNNNCPDDSPRLLDQVGRVNTEISRLELPDQMDPEVVDKFQVLADGLGQIMSQIGDSAGQFAGQAADFAGQAAEVIGEILSALGDDP</sequence>
<feature type="chain" id="PRO_5045475324" evidence="2">
    <location>
        <begin position="20"/>
        <end position="215"/>
    </location>
</feature>
<keyword evidence="2" id="KW-0732">Signal</keyword>
<gene>
    <name evidence="3" type="ORF">C8R41DRAFT_923327</name>
</gene>
<dbReference type="EMBL" id="JANVFT010000070">
    <property type="protein sequence ID" value="KAJ4476550.1"/>
    <property type="molecule type" value="Genomic_DNA"/>
</dbReference>
<comment type="caution">
    <text evidence="3">The sequence shown here is derived from an EMBL/GenBank/DDBJ whole genome shotgun (WGS) entry which is preliminary data.</text>
</comment>
<feature type="signal peptide" evidence="2">
    <location>
        <begin position="1"/>
        <end position="19"/>
    </location>
</feature>
<name>A0ABQ8V6G6_9AGAR</name>
<evidence type="ECO:0000256" key="2">
    <source>
        <dbReference type="SAM" id="SignalP"/>
    </source>
</evidence>
<keyword evidence="4" id="KW-1185">Reference proteome</keyword>
<organism evidence="3 4">
    <name type="scientific">Lentinula lateritia</name>
    <dbReference type="NCBI Taxonomy" id="40482"/>
    <lineage>
        <taxon>Eukaryota</taxon>
        <taxon>Fungi</taxon>
        <taxon>Dikarya</taxon>
        <taxon>Basidiomycota</taxon>
        <taxon>Agaricomycotina</taxon>
        <taxon>Agaricomycetes</taxon>
        <taxon>Agaricomycetidae</taxon>
        <taxon>Agaricales</taxon>
        <taxon>Marasmiineae</taxon>
        <taxon>Omphalotaceae</taxon>
        <taxon>Lentinula</taxon>
    </lineage>
</organism>
<evidence type="ECO:0000313" key="4">
    <source>
        <dbReference type="Proteomes" id="UP001150217"/>
    </source>
</evidence>
<feature type="region of interest" description="Disordered" evidence="1">
    <location>
        <begin position="36"/>
        <end position="63"/>
    </location>
</feature>
<proteinExistence type="predicted"/>
<protein>
    <submittedName>
        <fullName evidence="3">Uncharacterized protein</fullName>
    </submittedName>
</protein>
<reference evidence="3" key="1">
    <citation type="submission" date="2022-08" db="EMBL/GenBank/DDBJ databases">
        <title>A Global Phylogenomic Analysis of the Shiitake Genus Lentinula.</title>
        <authorList>
            <consortium name="DOE Joint Genome Institute"/>
            <person name="Sierra-Patev S."/>
            <person name="Min B."/>
            <person name="Naranjo-Ortiz M."/>
            <person name="Looney B."/>
            <person name="Konkel Z."/>
            <person name="Slot J.C."/>
            <person name="Sakamoto Y."/>
            <person name="Steenwyk J.L."/>
            <person name="Rokas A."/>
            <person name="Carro J."/>
            <person name="Camarero S."/>
            <person name="Ferreira P."/>
            <person name="Molpeceres G."/>
            <person name="Ruiz-Duenas F.J."/>
            <person name="Serrano A."/>
            <person name="Henrissat B."/>
            <person name="Drula E."/>
            <person name="Hughes K.W."/>
            <person name="Mata J.L."/>
            <person name="Ishikawa N.K."/>
            <person name="Vargas-Isla R."/>
            <person name="Ushijima S."/>
            <person name="Smith C.A."/>
            <person name="Ahrendt S."/>
            <person name="Andreopoulos W."/>
            <person name="He G."/>
            <person name="Labutti K."/>
            <person name="Lipzen A."/>
            <person name="Ng V."/>
            <person name="Riley R."/>
            <person name="Sandor L."/>
            <person name="Barry K."/>
            <person name="Martinez A.T."/>
            <person name="Xiao Y."/>
            <person name="Gibbons J.G."/>
            <person name="Terashima K."/>
            <person name="Grigoriev I.V."/>
            <person name="Hibbett D.S."/>
        </authorList>
    </citation>
    <scope>NUCLEOTIDE SEQUENCE</scope>
    <source>
        <strain evidence="3">RHP3577 ss4</strain>
    </source>
</reference>